<name>A0A0U3KND9_STRGL</name>
<feature type="region of interest" description="Disordered" evidence="1">
    <location>
        <begin position="122"/>
        <end position="222"/>
    </location>
</feature>
<evidence type="ECO:0000256" key="1">
    <source>
        <dbReference type="SAM" id="MobiDB-lite"/>
    </source>
</evidence>
<dbReference type="EMBL" id="CP013738">
    <property type="protein sequence ID" value="ALU94342.1"/>
    <property type="molecule type" value="Genomic_DNA"/>
</dbReference>
<dbReference type="GeneID" id="27783431"/>
<evidence type="ECO:0000313" key="3">
    <source>
        <dbReference type="Proteomes" id="UP000064183"/>
    </source>
</evidence>
<evidence type="ECO:0000313" key="2">
    <source>
        <dbReference type="EMBL" id="ALU94342.1"/>
    </source>
</evidence>
<dbReference type="Proteomes" id="UP000064183">
    <property type="component" value="Chromosome"/>
</dbReference>
<reference evidence="2 3" key="1">
    <citation type="journal article" date="2012" name="J. Bacteriol.">
        <title>Draft genome sequence of Streptomyces globisporus C-1027, which produces an antitumor antibiotic consisting of a nine-membered enediyne with a chromoprotein.</title>
        <authorList>
            <person name="Wang L."/>
            <person name="Wang S."/>
            <person name="He Q."/>
            <person name="Yu T."/>
            <person name="Li Q."/>
            <person name="Hong B."/>
        </authorList>
    </citation>
    <scope>NUCLEOTIDE SEQUENCE [LARGE SCALE GENOMIC DNA]</scope>
    <source>
        <strain evidence="2 3">C-1027</strain>
    </source>
</reference>
<accession>A0A0U3KND9</accession>
<sequence>MDTQQNTALTRALAEVPGPLPTSGVIHITFPHADRFTVVGNHLAQHPDLSCTAVGIAVRIQSLPQGAKVGVKALAAHCKEGEKRIAAALRELEAHGYLRRVRDRLPSGRIITRTAFCNRPAALLHPRRPAEAAPQPAKPEPTREPAPAPVPMQEPAPVPVRIPMATPPAPEVPVAPPAPQPTQPQVSLPVPPSPAPLFVPRVPPPTAPKAPRRPLPQPSDLTPELDRAATAFLSDLHRHASQFFLSEDDVRRLVPGVAAWLERAARPDTIRRALTDDPPHPLKHPAKLLAHRLTELLPPAPPGVDDLAALDRARPRVTVTPFQTCDDCDRAFRSPTPGHCRDCRETRAAYAQAAAA</sequence>
<proteinExistence type="predicted"/>
<organism evidence="2 3">
    <name type="scientific">Streptomyces globisporus C-1027</name>
    <dbReference type="NCBI Taxonomy" id="1172567"/>
    <lineage>
        <taxon>Bacteria</taxon>
        <taxon>Bacillati</taxon>
        <taxon>Actinomycetota</taxon>
        <taxon>Actinomycetes</taxon>
        <taxon>Kitasatosporales</taxon>
        <taxon>Streptomycetaceae</taxon>
        <taxon>Streptomyces</taxon>
    </lineage>
</organism>
<dbReference type="KEGG" id="sgb:WQO_13850"/>
<evidence type="ECO:0008006" key="4">
    <source>
        <dbReference type="Google" id="ProtNLM"/>
    </source>
</evidence>
<protein>
    <recommendedName>
        <fullName evidence="4">DNA-binding protein</fullName>
    </recommendedName>
</protein>
<gene>
    <name evidence="2" type="ORF">WQO_13850</name>
</gene>
<dbReference type="STRING" id="1172567.WQO_13850"/>
<dbReference type="AlphaFoldDB" id="A0A0U3KND9"/>
<feature type="compositionally biased region" description="Pro residues" evidence="1">
    <location>
        <begin position="189"/>
        <end position="217"/>
    </location>
</feature>
<feature type="compositionally biased region" description="Pro residues" evidence="1">
    <location>
        <begin position="136"/>
        <end position="182"/>
    </location>
</feature>
<dbReference type="RefSeq" id="WP_010059683.1">
    <property type="nucleotide sequence ID" value="NZ_CP013738.1"/>
</dbReference>